<dbReference type="Proteomes" id="UP000503011">
    <property type="component" value="Chromosome"/>
</dbReference>
<proteinExistence type="predicted"/>
<dbReference type="SUPFAM" id="SSF52540">
    <property type="entry name" value="P-loop containing nucleoside triphosphate hydrolases"/>
    <property type="match status" value="1"/>
</dbReference>
<evidence type="ECO:0000256" key="3">
    <source>
        <dbReference type="ARBA" id="ARBA00022840"/>
    </source>
</evidence>
<dbReference type="PANTHER" id="PTHR24220:SF86">
    <property type="entry name" value="ABC TRANSPORTER ABCH.1"/>
    <property type="match status" value="1"/>
</dbReference>
<keyword evidence="3 5" id="KW-0067">ATP-binding</keyword>
<reference evidence="5 6" key="1">
    <citation type="submission" date="2020-03" db="EMBL/GenBank/DDBJ databases">
        <title>Whole genome shotgun sequence of Phytohabitans suffuscus NBRC 105367.</title>
        <authorList>
            <person name="Komaki H."/>
            <person name="Tamura T."/>
        </authorList>
    </citation>
    <scope>NUCLEOTIDE SEQUENCE [LARGE SCALE GENOMIC DNA]</scope>
    <source>
        <strain evidence="5 6">NBRC 105367</strain>
    </source>
</reference>
<dbReference type="InterPro" id="IPR017871">
    <property type="entry name" value="ABC_transporter-like_CS"/>
</dbReference>
<dbReference type="FunFam" id="3.40.50.300:FF:000032">
    <property type="entry name" value="Export ABC transporter ATP-binding protein"/>
    <property type="match status" value="1"/>
</dbReference>
<dbReference type="SMART" id="SM00382">
    <property type="entry name" value="AAA"/>
    <property type="match status" value="1"/>
</dbReference>
<dbReference type="InterPro" id="IPR003593">
    <property type="entry name" value="AAA+_ATPase"/>
</dbReference>
<keyword evidence="1" id="KW-0813">Transport</keyword>
<dbReference type="AlphaFoldDB" id="A0A6F8YIF7"/>
<dbReference type="CDD" id="cd03255">
    <property type="entry name" value="ABC_MJ0796_LolCDE_FtsE"/>
    <property type="match status" value="1"/>
</dbReference>
<keyword evidence="2" id="KW-0547">Nucleotide-binding</keyword>
<dbReference type="PROSITE" id="PS00211">
    <property type="entry name" value="ABC_TRANSPORTER_1"/>
    <property type="match status" value="1"/>
</dbReference>
<dbReference type="InterPro" id="IPR015854">
    <property type="entry name" value="ABC_transpr_LolD-like"/>
</dbReference>
<evidence type="ECO:0000256" key="2">
    <source>
        <dbReference type="ARBA" id="ARBA00022741"/>
    </source>
</evidence>
<accession>A0A6F8YIF7</accession>
<dbReference type="PANTHER" id="PTHR24220">
    <property type="entry name" value="IMPORT ATP-BINDING PROTEIN"/>
    <property type="match status" value="1"/>
</dbReference>
<gene>
    <name evidence="5" type="ORF">Psuf_030610</name>
</gene>
<keyword evidence="6" id="KW-1185">Reference proteome</keyword>
<dbReference type="KEGG" id="psuu:Psuf_030610"/>
<dbReference type="GO" id="GO:0005886">
    <property type="term" value="C:plasma membrane"/>
    <property type="evidence" value="ECO:0007669"/>
    <property type="project" value="TreeGrafter"/>
</dbReference>
<dbReference type="GO" id="GO:0098796">
    <property type="term" value="C:membrane protein complex"/>
    <property type="evidence" value="ECO:0007669"/>
    <property type="project" value="UniProtKB-ARBA"/>
</dbReference>
<evidence type="ECO:0000259" key="4">
    <source>
        <dbReference type="PROSITE" id="PS50893"/>
    </source>
</evidence>
<name>A0A6F8YIF7_9ACTN</name>
<evidence type="ECO:0000256" key="1">
    <source>
        <dbReference type="ARBA" id="ARBA00022448"/>
    </source>
</evidence>
<evidence type="ECO:0000313" key="6">
    <source>
        <dbReference type="Proteomes" id="UP000503011"/>
    </source>
</evidence>
<sequence>MIALASVSKVYPGGVAAVRDVSLSIAAGELVAIVGPSGSGKSTMLNLIGTLDRPTSGTVSIDGYEVSALSDRELSALRATRIGFVFQQFHLAAGVSALDNVANGLLYGGVRIAERRRRAADALERVGLGHRVRHDPHELSGGERQRVAIARAVVGEPAVLLADEPTGNLDSASGAAVMGLLRGMHAAGTTVVVITHDRDIAASLPRQVAMRDGQVHA</sequence>
<dbReference type="RefSeq" id="WP_173157499.1">
    <property type="nucleotide sequence ID" value="NZ_AP022871.1"/>
</dbReference>
<dbReference type="EMBL" id="AP022871">
    <property type="protein sequence ID" value="BCB85748.1"/>
    <property type="molecule type" value="Genomic_DNA"/>
</dbReference>
<dbReference type="GO" id="GO:0016887">
    <property type="term" value="F:ATP hydrolysis activity"/>
    <property type="evidence" value="ECO:0007669"/>
    <property type="project" value="InterPro"/>
</dbReference>
<reference evidence="5 6" key="2">
    <citation type="submission" date="2020-03" db="EMBL/GenBank/DDBJ databases">
        <authorList>
            <person name="Ichikawa N."/>
            <person name="Kimura A."/>
            <person name="Kitahashi Y."/>
            <person name="Uohara A."/>
        </authorList>
    </citation>
    <scope>NUCLEOTIDE SEQUENCE [LARGE SCALE GENOMIC DNA]</scope>
    <source>
        <strain evidence="5 6">NBRC 105367</strain>
    </source>
</reference>
<dbReference type="Pfam" id="PF00005">
    <property type="entry name" value="ABC_tran"/>
    <property type="match status" value="1"/>
</dbReference>
<dbReference type="InterPro" id="IPR003439">
    <property type="entry name" value="ABC_transporter-like_ATP-bd"/>
</dbReference>
<protein>
    <submittedName>
        <fullName evidence="5">Peptide ABC transporter ATP-binding protein</fullName>
    </submittedName>
</protein>
<dbReference type="InterPro" id="IPR017911">
    <property type="entry name" value="MacB-like_ATP-bd"/>
</dbReference>
<dbReference type="Gene3D" id="3.40.50.300">
    <property type="entry name" value="P-loop containing nucleotide triphosphate hydrolases"/>
    <property type="match status" value="1"/>
</dbReference>
<dbReference type="PROSITE" id="PS50893">
    <property type="entry name" value="ABC_TRANSPORTER_2"/>
    <property type="match status" value="1"/>
</dbReference>
<evidence type="ECO:0000313" key="5">
    <source>
        <dbReference type="EMBL" id="BCB85748.1"/>
    </source>
</evidence>
<dbReference type="GO" id="GO:0005524">
    <property type="term" value="F:ATP binding"/>
    <property type="evidence" value="ECO:0007669"/>
    <property type="project" value="UniProtKB-KW"/>
</dbReference>
<dbReference type="GO" id="GO:0022857">
    <property type="term" value="F:transmembrane transporter activity"/>
    <property type="evidence" value="ECO:0007669"/>
    <property type="project" value="UniProtKB-ARBA"/>
</dbReference>
<dbReference type="InterPro" id="IPR027417">
    <property type="entry name" value="P-loop_NTPase"/>
</dbReference>
<organism evidence="5 6">
    <name type="scientific">Phytohabitans suffuscus</name>
    <dbReference type="NCBI Taxonomy" id="624315"/>
    <lineage>
        <taxon>Bacteria</taxon>
        <taxon>Bacillati</taxon>
        <taxon>Actinomycetota</taxon>
        <taxon>Actinomycetes</taxon>
        <taxon>Micromonosporales</taxon>
        <taxon>Micromonosporaceae</taxon>
    </lineage>
</organism>
<feature type="domain" description="ABC transporter" evidence="4">
    <location>
        <begin position="2"/>
        <end position="217"/>
    </location>
</feature>